<evidence type="ECO:0000313" key="2">
    <source>
        <dbReference type="Proteomes" id="UP001162131"/>
    </source>
</evidence>
<name>A0AAU9I8S0_9CILI</name>
<comment type="caution">
    <text evidence="1">The sequence shown here is derived from an EMBL/GenBank/DDBJ whole genome shotgun (WGS) entry which is preliminary data.</text>
</comment>
<dbReference type="EMBL" id="CAJZBQ010000004">
    <property type="protein sequence ID" value="CAG9311494.1"/>
    <property type="molecule type" value="Genomic_DNA"/>
</dbReference>
<dbReference type="Proteomes" id="UP001162131">
    <property type="component" value="Unassembled WGS sequence"/>
</dbReference>
<accession>A0AAU9I8S0</accession>
<organism evidence="1 2">
    <name type="scientific">Blepharisma stoltei</name>
    <dbReference type="NCBI Taxonomy" id="1481888"/>
    <lineage>
        <taxon>Eukaryota</taxon>
        <taxon>Sar</taxon>
        <taxon>Alveolata</taxon>
        <taxon>Ciliophora</taxon>
        <taxon>Postciliodesmatophora</taxon>
        <taxon>Heterotrichea</taxon>
        <taxon>Heterotrichida</taxon>
        <taxon>Blepharismidae</taxon>
        <taxon>Blepharisma</taxon>
    </lineage>
</organism>
<keyword evidence="2" id="KW-1185">Reference proteome</keyword>
<dbReference type="AlphaFoldDB" id="A0AAU9I8S0"/>
<evidence type="ECO:0000313" key="1">
    <source>
        <dbReference type="EMBL" id="CAG9311494.1"/>
    </source>
</evidence>
<reference evidence="1" key="1">
    <citation type="submission" date="2021-09" db="EMBL/GenBank/DDBJ databases">
        <authorList>
            <consortium name="AG Swart"/>
            <person name="Singh M."/>
            <person name="Singh A."/>
            <person name="Seah K."/>
            <person name="Emmerich C."/>
        </authorList>
    </citation>
    <scope>NUCLEOTIDE SEQUENCE</scope>
    <source>
        <strain evidence="1">ATCC30299</strain>
    </source>
</reference>
<protein>
    <submittedName>
        <fullName evidence="1">Uncharacterized protein</fullName>
    </submittedName>
</protein>
<sequence length="227" mass="26483">MALRTALRRINSSAPLRYKAWTKMLNDKVKTSDDASAVSALSAVCDYYGSSVPKDELQSKNNFEINWDEWSHLVTPNIVSKLREKVEAINKEEYDSSVLANQAVEETEELKSLKSYVYWNGALHLSFVAEQDNLIENISHARPLNDIDLWQYRTMYKYVDCPTRWDHDLGWYLSNNDQVMEDADMTNVFQFQKDLGKVALMRYYYDWVGRHQILCTVGKLSQTEREE</sequence>
<gene>
    <name evidence="1" type="ORF">BSTOLATCC_MIC3783</name>
</gene>
<proteinExistence type="predicted"/>